<keyword evidence="3" id="KW-0482">Metalloprotease</keyword>
<dbReference type="eggNOG" id="COG0612">
    <property type="taxonomic scope" value="Bacteria"/>
</dbReference>
<gene>
    <name evidence="8" type="ORF">M2A_1464</name>
</gene>
<evidence type="ECO:0000256" key="3">
    <source>
        <dbReference type="ARBA" id="ARBA00023049"/>
    </source>
</evidence>
<evidence type="ECO:0000256" key="5">
    <source>
        <dbReference type="SAM" id="MobiDB-lite"/>
    </source>
</evidence>
<evidence type="ECO:0000256" key="4">
    <source>
        <dbReference type="RuleBase" id="RU004447"/>
    </source>
</evidence>
<feature type="region of interest" description="Disordered" evidence="5">
    <location>
        <begin position="41"/>
        <end position="75"/>
    </location>
</feature>
<keyword evidence="3" id="KW-0378">Hydrolase</keyword>
<dbReference type="InterPro" id="IPR011765">
    <property type="entry name" value="Pept_M16_N"/>
</dbReference>
<evidence type="ECO:0000256" key="2">
    <source>
        <dbReference type="ARBA" id="ARBA00007261"/>
    </source>
</evidence>
<dbReference type="GO" id="GO:0004222">
    <property type="term" value="F:metalloendopeptidase activity"/>
    <property type="evidence" value="ECO:0007669"/>
    <property type="project" value="InterPro"/>
</dbReference>
<feature type="domain" description="Peptidase M16 N-terminal" evidence="6">
    <location>
        <begin position="90"/>
        <end position="235"/>
    </location>
</feature>
<protein>
    <submittedName>
        <fullName evidence="8">Peptidase M16 domain-containing protein</fullName>
    </submittedName>
</protein>
<comment type="caution">
    <text evidence="8">The sequence shown here is derived from an EMBL/GenBank/DDBJ whole genome shotgun (WGS) entry which is preliminary data.</text>
</comment>
<organism evidence="8 9">
    <name type="scientific">Tepidicaulis marinus</name>
    <dbReference type="NCBI Taxonomy" id="1333998"/>
    <lineage>
        <taxon>Bacteria</taxon>
        <taxon>Pseudomonadati</taxon>
        <taxon>Pseudomonadota</taxon>
        <taxon>Alphaproteobacteria</taxon>
        <taxon>Hyphomicrobiales</taxon>
        <taxon>Parvibaculaceae</taxon>
        <taxon>Tepidicaulis</taxon>
    </lineage>
</organism>
<comment type="similarity">
    <text evidence="2 4">Belongs to the peptidase M16 family.</text>
</comment>
<evidence type="ECO:0000259" key="6">
    <source>
        <dbReference type="Pfam" id="PF00675"/>
    </source>
</evidence>
<accession>A0A081BA97</accession>
<keyword evidence="9" id="KW-1185">Reference proteome</keyword>
<keyword evidence="3" id="KW-0645">Protease</keyword>
<dbReference type="EMBL" id="BBIO01000006">
    <property type="protein sequence ID" value="GAK44965.1"/>
    <property type="molecule type" value="Genomic_DNA"/>
</dbReference>
<dbReference type="InterPro" id="IPR011249">
    <property type="entry name" value="Metalloenz_LuxS/M16"/>
</dbReference>
<name>A0A081BA97_9HYPH</name>
<feature type="domain" description="Peptidase M16 C-terminal" evidence="7">
    <location>
        <begin position="243"/>
        <end position="426"/>
    </location>
</feature>
<dbReference type="RefSeq" id="WP_081875454.1">
    <property type="nucleotide sequence ID" value="NZ_BBIO01000006.1"/>
</dbReference>
<dbReference type="InterPro" id="IPR007863">
    <property type="entry name" value="Peptidase_M16_C"/>
</dbReference>
<dbReference type="Proteomes" id="UP000028702">
    <property type="component" value="Unassembled WGS sequence"/>
</dbReference>
<dbReference type="PANTHER" id="PTHR11851:SF49">
    <property type="entry name" value="MITOCHONDRIAL-PROCESSING PEPTIDASE SUBUNIT ALPHA"/>
    <property type="match status" value="1"/>
</dbReference>
<dbReference type="GO" id="GO:0006508">
    <property type="term" value="P:proteolysis"/>
    <property type="evidence" value="ECO:0007669"/>
    <property type="project" value="InterPro"/>
</dbReference>
<proteinExistence type="inferred from homology"/>
<dbReference type="Gene3D" id="3.30.830.10">
    <property type="entry name" value="Metalloenzyme, LuxS/M16 peptidase-like"/>
    <property type="match status" value="2"/>
</dbReference>
<dbReference type="InterPro" id="IPR001431">
    <property type="entry name" value="Pept_M16_Zn_BS"/>
</dbReference>
<dbReference type="MEROPS" id="M16.019"/>
<dbReference type="GO" id="GO:0046872">
    <property type="term" value="F:metal ion binding"/>
    <property type="evidence" value="ECO:0007669"/>
    <property type="project" value="InterPro"/>
</dbReference>
<evidence type="ECO:0000256" key="1">
    <source>
        <dbReference type="ARBA" id="ARBA00001947"/>
    </source>
</evidence>
<reference evidence="8 9" key="1">
    <citation type="submission" date="2014-07" db="EMBL/GenBank/DDBJ databases">
        <title>Tepidicaulis marinum gen. nov., sp. nov., a novel marine bacterium denitrifying nitrate to nitrous oxide strictly under microaerobic conditions.</title>
        <authorList>
            <person name="Takeuchi M."/>
            <person name="Yamagishi T."/>
            <person name="Kamagata Y."/>
            <person name="Oshima K."/>
            <person name="Hattori M."/>
            <person name="Katayama T."/>
            <person name="Hanada S."/>
            <person name="Tamaki H."/>
            <person name="Marumo K."/>
            <person name="Maeda H."/>
            <person name="Nedachi M."/>
            <person name="Iwasaki W."/>
            <person name="Suwa Y."/>
            <person name="Sakata S."/>
        </authorList>
    </citation>
    <scope>NUCLEOTIDE SEQUENCE [LARGE SCALE GENOMIC DNA]</scope>
    <source>
        <strain evidence="8 9">MA2</strain>
    </source>
</reference>
<dbReference type="AlphaFoldDB" id="A0A081BA97"/>
<dbReference type="InterPro" id="IPR050361">
    <property type="entry name" value="MPP/UQCRC_Complex"/>
</dbReference>
<sequence length="497" mass="54171">MTNGALTPARAARFLTAPAVRHAGAALLLAFALSACDEAPEEKAEAPAQSEETGAAESAAQPLPASTEPRRAGEGPLAPEIFTLANGLDVVVITDTRAPVVTHMVWYRVGAADEAPGKSGIAHFLEHLMFKGTDELQPGEFSQIVARNGGQENAFTSSDYTAYYQRVAKDRLPIVMKMEADRMSDLQLSDNVVMPERRVILEERRARIENNPQSILTEQMEAALYQSHPYGIPVIGWRHEIAKLTTEDAINFYNQYYSPDNAILIVAGDITAQELRPLAEKYYGAVASRGLRSERVRPGEPQPVAARRVDLVDERASQPVLQRYYLAPSYARAEKRTGPAIELLSTLLGGGTTSRLYKNLVVEQGIAASAGAWYVGSTLDDGRFGLYVSPRPGASLEEAEAALDAEIERLFAEGFSDEELERARTLLLAEATYARDSQEDMARIFGTALTTGGTVEDVIDWPARVRGVTKEDVMAAARLIFDKRRSVTGTLRPGSDT</sequence>
<evidence type="ECO:0000259" key="7">
    <source>
        <dbReference type="Pfam" id="PF05193"/>
    </source>
</evidence>
<dbReference type="Pfam" id="PF00675">
    <property type="entry name" value="Peptidase_M16"/>
    <property type="match status" value="1"/>
</dbReference>
<evidence type="ECO:0000313" key="9">
    <source>
        <dbReference type="Proteomes" id="UP000028702"/>
    </source>
</evidence>
<dbReference type="PROSITE" id="PS00143">
    <property type="entry name" value="INSULINASE"/>
    <property type="match status" value="1"/>
</dbReference>
<dbReference type="Pfam" id="PF05193">
    <property type="entry name" value="Peptidase_M16_C"/>
    <property type="match status" value="1"/>
</dbReference>
<dbReference type="STRING" id="1333998.M2A_1464"/>
<dbReference type="SUPFAM" id="SSF63411">
    <property type="entry name" value="LuxS/MPP-like metallohydrolase"/>
    <property type="match status" value="2"/>
</dbReference>
<evidence type="ECO:0000313" key="8">
    <source>
        <dbReference type="EMBL" id="GAK44965.1"/>
    </source>
</evidence>
<comment type="cofactor">
    <cofactor evidence="1">
        <name>Zn(2+)</name>
        <dbReference type="ChEBI" id="CHEBI:29105"/>
    </cofactor>
</comment>
<dbReference type="PANTHER" id="PTHR11851">
    <property type="entry name" value="METALLOPROTEASE"/>
    <property type="match status" value="1"/>
</dbReference>